<dbReference type="InterPro" id="IPR029058">
    <property type="entry name" value="AB_hydrolase_fold"/>
</dbReference>
<feature type="domain" description="KANL3/Tex30 alpha/beta hydrolase-like" evidence="2">
    <location>
        <begin position="265"/>
        <end position="426"/>
    </location>
</feature>
<dbReference type="Proteomes" id="UP000477722">
    <property type="component" value="Unassembled WGS sequence"/>
</dbReference>
<dbReference type="InterPro" id="IPR029057">
    <property type="entry name" value="PRTase-like"/>
</dbReference>
<dbReference type="CDD" id="cd06223">
    <property type="entry name" value="PRTases_typeI"/>
    <property type="match status" value="1"/>
</dbReference>
<dbReference type="EMBL" id="JAAKZZ010000393">
    <property type="protein sequence ID" value="NGO72056.1"/>
    <property type="molecule type" value="Genomic_DNA"/>
</dbReference>
<dbReference type="AlphaFoldDB" id="A0A6G4X3D4"/>
<dbReference type="Gene3D" id="3.40.50.1820">
    <property type="entry name" value="alpha/beta hydrolase"/>
    <property type="match status" value="1"/>
</dbReference>
<name>A0A6G4X3D4_9ACTN</name>
<keyword evidence="3" id="KW-0328">Glycosyltransferase</keyword>
<dbReference type="InterPro" id="IPR046879">
    <property type="entry name" value="KANL3/Tex30_Abhydrolase"/>
</dbReference>
<gene>
    <name evidence="3" type="ORF">G5C65_27650</name>
</gene>
<dbReference type="SUPFAM" id="SSF53474">
    <property type="entry name" value="alpha/beta-Hydrolases"/>
    <property type="match status" value="1"/>
</dbReference>
<dbReference type="GO" id="GO:0016757">
    <property type="term" value="F:glycosyltransferase activity"/>
    <property type="evidence" value="ECO:0007669"/>
    <property type="project" value="UniProtKB-KW"/>
</dbReference>
<dbReference type="Pfam" id="PF20408">
    <property type="entry name" value="Abhydrolase_11"/>
    <property type="match status" value="1"/>
</dbReference>
<reference evidence="3 4" key="1">
    <citation type="submission" date="2020-02" db="EMBL/GenBank/DDBJ databases">
        <title>Whole-genome analyses of novel actinobacteria.</title>
        <authorList>
            <person name="Sahin N."/>
            <person name="Tatar D."/>
        </authorList>
    </citation>
    <scope>NUCLEOTIDE SEQUENCE [LARGE SCALE GENOMIC DNA]</scope>
    <source>
        <strain evidence="3 4">SB3404</strain>
    </source>
</reference>
<evidence type="ECO:0000313" key="3">
    <source>
        <dbReference type="EMBL" id="NGO72056.1"/>
    </source>
</evidence>
<keyword evidence="3" id="KW-0808">Transferase</keyword>
<proteinExistence type="predicted"/>
<sequence>MRFDDRPAAGRVLAAELERLRAEDAEDAENAENAEYAEDWVVLGLPRGGVPVAFEVAGALDAPLDVTVVRKLGVPSQPELGFGAVGEGGARLVNDSVVSLARLSDAQCAQVEEEQRAELERRVRRYRGSHPRIPVAGRTAVLVDDGLATGATAAAACQVVRAQGAARVVLAVPVGPPDAVAWLRTVADEVVCPNVPRSFAAVGAYYRDFSQTDDSEVAELLARARHPQPGQAPRHTGDGRHTDVRIDAGEVRLAGDLAVPEGALAVVAFAHGSGSGRHSPRNRYVAAALNRVGLATLLFDLLTEEEDGDRAAVFDVELLGTRLAATTEWLRGEVGLPLGYFGASTGAAAALTAAARPAADPVAVVSRGGRPDLAPAAALGAVAAPTLLIVGGRDTSVLDLNRRAAARMRCEHRVHVVPGAGHLFEEPGCLDAVAELAGDWFVHHAGLAAPR</sequence>
<evidence type="ECO:0000313" key="4">
    <source>
        <dbReference type="Proteomes" id="UP000477722"/>
    </source>
</evidence>
<dbReference type="Gene3D" id="3.40.50.2020">
    <property type="match status" value="1"/>
</dbReference>
<feature type="domain" description="Phosphoribosyltransferase" evidence="1">
    <location>
        <begin position="35"/>
        <end position="194"/>
    </location>
</feature>
<evidence type="ECO:0000259" key="1">
    <source>
        <dbReference type="Pfam" id="PF00156"/>
    </source>
</evidence>
<protein>
    <submittedName>
        <fullName evidence="3">Phosphoribosyltransferase</fullName>
    </submittedName>
</protein>
<dbReference type="SUPFAM" id="SSF53271">
    <property type="entry name" value="PRTase-like"/>
    <property type="match status" value="1"/>
</dbReference>
<keyword evidence="4" id="KW-1185">Reference proteome</keyword>
<accession>A0A6G4X3D4</accession>
<dbReference type="RefSeq" id="WP_165301747.1">
    <property type="nucleotide sequence ID" value="NZ_JAAKZZ010000393.1"/>
</dbReference>
<organism evidence="3 4">
    <name type="scientific">Streptomyces boncukensis</name>
    <dbReference type="NCBI Taxonomy" id="2711219"/>
    <lineage>
        <taxon>Bacteria</taxon>
        <taxon>Bacillati</taxon>
        <taxon>Actinomycetota</taxon>
        <taxon>Actinomycetes</taxon>
        <taxon>Kitasatosporales</taxon>
        <taxon>Streptomycetaceae</taxon>
        <taxon>Streptomyces</taxon>
    </lineage>
</organism>
<dbReference type="Pfam" id="PF00156">
    <property type="entry name" value="Pribosyltran"/>
    <property type="match status" value="1"/>
</dbReference>
<dbReference type="Gene3D" id="3.30.1310.20">
    <property type="entry name" value="PRTase-like"/>
    <property type="match status" value="1"/>
</dbReference>
<dbReference type="InterPro" id="IPR000836">
    <property type="entry name" value="PRTase_dom"/>
</dbReference>
<comment type="caution">
    <text evidence="3">The sequence shown here is derived from an EMBL/GenBank/DDBJ whole genome shotgun (WGS) entry which is preliminary data.</text>
</comment>
<evidence type="ECO:0000259" key="2">
    <source>
        <dbReference type="Pfam" id="PF20408"/>
    </source>
</evidence>